<keyword evidence="10" id="KW-1185">Reference proteome</keyword>
<feature type="transmembrane region" description="Helical" evidence="7">
    <location>
        <begin position="338"/>
        <end position="356"/>
    </location>
</feature>
<dbReference type="InterPro" id="IPR043429">
    <property type="entry name" value="ArtM/GltK/GlnP/TcyL/YhdX-like"/>
</dbReference>
<feature type="domain" description="ABC transmembrane type-1" evidence="8">
    <location>
        <begin position="194"/>
        <end position="381"/>
    </location>
</feature>
<dbReference type="GO" id="GO:0022857">
    <property type="term" value="F:transmembrane transporter activity"/>
    <property type="evidence" value="ECO:0007669"/>
    <property type="project" value="InterPro"/>
</dbReference>
<evidence type="ECO:0000256" key="4">
    <source>
        <dbReference type="ARBA" id="ARBA00022692"/>
    </source>
</evidence>
<reference evidence="9 10" key="1">
    <citation type="submission" date="2019-10" db="EMBL/GenBank/DDBJ databases">
        <title>Gracilibacillus salitolerans sp. nov., a moderate halophile isolated from a saline soil in northwest China.</title>
        <authorList>
            <person name="Gan L."/>
        </authorList>
    </citation>
    <scope>NUCLEOTIDE SEQUENCE [LARGE SCALE GENOMIC DNA]</scope>
    <source>
        <strain evidence="9 10">TP2-8</strain>
    </source>
</reference>
<evidence type="ECO:0000256" key="5">
    <source>
        <dbReference type="ARBA" id="ARBA00022989"/>
    </source>
</evidence>
<feature type="transmembrane region" description="Helical" evidence="7">
    <location>
        <begin position="110"/>
        <end position="130"/>
    </location>
</feature>
<evidence type="ECO:0000313" key="9">
    <source>
        <dbReference type="EMBL" id="MRI68453.1"/>
    </source>
</evidence>
<evidence type="ECO:0000256" key="6">
    <source>
        <dbReference type="ARBA" id="ARBA00023136"/>
    </source>
</evidence>
<comment type="caution">
    <text evidence="9">The sequence shown here is derived from an EMBL/GenBank/DDBJ whole genome shotgun (WGS) entry which is preliminary data.</text>
</comment>
<keyword evidence="2 7" id="KW-0813">Transport</keyword>
<evidence type="ECO:0000256" key="3">
    <source>
        <dbReference type="ARBA" id="ARBA00022475"/>
    </source>
</evidence>
<dbReference type="Pfam" id="PF00528">
    <property type="entry name" value="BPD_transp_1"/>
    <property type="match status" value="1"/>
</dbReference>
<dbReference type="GO" id="GO:0043190">
    <property type="term" value="C:ATP-binding cassette (ABC) transporter complex"/>
    <property type="evidence" value="ECO:0007669"/>
    <property type="project" value="InterPro"/>
</dbReference>
<evidence type="ECO:0000256" key="7">
    <source>
        <dbReference type="RuleBase" id="RU363032"/>
    </source>
</evidence>
<comment type="subcellular location">
    <subcellularLocation>
        <location evidence="1 7">Cell membrane</location>
        <topology evidence="1 7">Multi-pass membrane protein</topology>
    </subcellularLocation>
</comment>
<keyword evidence="4 7" id="KW-0812">Transmembrane</keyword>
<proteinExistence type="inferred from homology"/>
<dbReference type="InterPro" id="IPR035906">
    <property type="entry name" value="MetI-like_sf"/>
</dbReference>
<keyword evidence="6 7" id="KW-0472">Membrane</keyword>
<comment type="similarity">
    <text evidence="7">Belongs to the binding-protein-dependent transport system permease family.</text>
</comment>
<feature type="transmembrane region" description="Helical" evidence="7">
    <location>
        <begin position="160"/>
        <end position="183"/>
    </location>
</feature>
<dbReference type="GO" id="GO:0006865">
    <property type="term" value="P:amino acid transport"/>
    <property type="evidence" value="ECO:0007669"/>
    <property type="project" value="TreeGrafter"/>
</dbReference>
<feature type="transmembrane region" description="Helical" evidence="7">
    <location>
        <begin position="35"/>
        <end position="60"/>
    </location>
</feature>
<keyword evidence="5 7" id="KW-1133">Transmembrane helix</keyword>
<dbReference type="EMBL" id="WJEE01000068">
    <property type="protein sequence ID" value="MRI68453.1"/>
    <property type="molecule type" value="Genomic_DNA"/>
</dbReference>
<evidence type="ECO:0000256" key="1">
    <source>
        <dbReference type="ARBA" id="ARBA00004651"/>
    </source>
</evidence>
<gene>
    <name evidence="9" type="ORF">GH885_19285</name>
</gene>
<dbReference type="RefSeq" id="WP_163578782.1">
    <property type="nucleotide sequence ID" value="NZ_JBHUMW010000039.1"/>
</dbReference>
<dbReference type="CDD" id="cd06261">
    <property type="entry name" value="TM_PBP2"/>
    <property type="match status" value="1"/>
</dbReference>
<dbReference type="NCBIfam" id="TIGR01726">
    <property type="entry name" value="HEQRo_perm_3TM"/>
    <property type="match status" value="1"/>
</dbReference>
<dbReference type="PANTHER" id="PTHR30614">
    <property type="entry name" value="MEMBRANE COMPONENT OF AMINO ACID ABC TRANSPORTER"/>
    <property type="match status" value="1"/>
</dbReference>
<dbReference type="Proteomes" id="UP000435187">
    <property type="component" value="Unassembled WGS sequence"/>
</dbReference>
<keyword evidence="3" id="KW-1003">Cell membrane</keyword>
<evidence type="ECO:0000256" key="2">
    <source>
        <dbReference type="ARBA" id="ARBA00022448"/>
    </source>
</evidence>
<evidence type="ECO:0000313" key="10">
    <source>
        <dbReference type="Proteomes" id="UP000435187"/>
    </source>
</evidence>
<organism evidence="9 10">
    <name type="scientific">Gracilibacillus thailandensis</name>
    <dbReference type="NCBI Taxonomy" id="563735"/>
    <lineage>
        <taxon>Bacteria</taxon>
        <taxon>Bacillati</taxon>
        <taxon>Bacillota</taxon>
        <taxon>Bacilli</taxon>
        <taxon>Bacillales</taxon>
        <taxon>Bacillaceae</taxon>
        <taxon>Gracilibacillus</taxon>
    </lineage>
</organism>
<feature type="transmembrane region" description="Helical" evidence="7">
    <location>
        <begin position="263"/>
        <end position="282"/>
    </location>
</feature>
<dbReference type="SUPFAM" id="SSF161098">
    <property type="entry name" value="MetI-like"/>
    <property type="match status" value="1"/>
</dbReference>
<dbReference type="PROSITE" id="PS50928">
    <property type="entry name" value="ABC_TM1"/>
    <property type="match status" value="1"/>
</dbReference>
<accession>A0A6N7R5B5</accession>
<feature type="transmembrane region" description="Helical" evidence="7">
    <location>
        <begin position="195"/>
        <end position="218"/>
    </location>
</feature>
<feature type="transmembrane region" description="Helical" evidence="7">
    <location>
        <begin position="362"/>
        <end position="380"/>
    </location>
</feature>
<feature type="transmembrane region" description="Helical" evidence="7">
    <location>
        <begin position="239"/>
        <end position="257"/>
    </location>
</feature>
<name>A0A6N7R5B5_9BACI</name>
<dbReference type="AlphaFoldDB" id="A0A6N7R5B5"/>
<feature type="transmembrane region" description="Helical" evidence="7">
    <location>
        <begin position="136"/>
        <end position="153"/>
    </location>
</feature>
<feature type="transmembrane region" description="Helical" evidence="7">
    <location>
        <begin position="84"/>
        <end position="103"/>
    </location>
</feature>
<protein>
    <submittedName>
        <fullName evidence="9">ABC transporter permease subunit</fullName>
    </submittedName>
</protein>
<dbReference type="InterPro" id="IPR010065">
    <property type="entry name" value="AA_ABC_transptr_permease_3TM"/>
</dbReference>
<dbReference type="PANTHER" id="PTHR30614:SF41">
    <property type="entry name" value="INNER MEMBRANE AMINO-ACID ABC TRANSPORTER PERMEASE PROTEIN YHDY"/>
    <property type="match status" value="1"/>
</dbReference>
<dbReference type="InterPro" id="IPR000515">
    <property type="entry name" value="MetI-like"/>
</dbReference>
<dbReference type="Gene3D" id="1.10.3720.10">
    <property type="entry name" value="MetI-like"/>
    <property type="match status" value="1"/>
</dbReference>
<evidence type="ECO:0000259" key="8">
    <source>
        <dbReference type="PROSITE" id="PS50928"/>
    </source>
</evidence>
<sequence>MDLNTEVKTELAPTSPPRVKLGLGTWLRKNLFNNWYNSILTLVSILVLYFITKGIVTWLLTEADWVVVTDNFKLFMVGQYPLEYLWRVWLSLAFVSLLFGLSAGVWKGTILHLSSVLVIVMVIHTLVPFTSTNSKLWLVGCIVCVIGGYFVGPKLPKQKAFVLLGWFISFPVILFIINGYGVLPKVSTNVWGGLLLTLILSIVAIAGSIPIGILLALGRTSKLPIIKYFCVIYIETIRGVPLITIFFMSIFMFPLFLPQGLTINNVVSAMIGATLFTAAYMAENVREGLQSIPNGQREAGRALGLNPVQSMYFIIMPQALRAVIPAIVGQSISMFKDTSLVTIVGLMDLLGIAQSVKSNPDYLGSIMEVYLYVAVIYWMIAYSMSYGSQRLEKNLGVGKR</sequence>